<dbReference type="EC" id="1.1.1.67" evidence="4"/>
<accession>F4GL56</accession>
<sequence>MKLTDESIKDRCPWEEKGYGLPSFDREAMKEKTRREPRWVHIGAGNIFRAFPAVLHQRLLDEGLADTGIIVGEGFDPEIISSVYTPCDNLSLLVVLKSDGSIEKKVIASVAEARICDQAKTEDWEYFSSVFRSPSLQMVSFTITEKGYSLTDSSGAYTAMAEKDFAAGPAMSVLLVSRVAALLHERFRAGGHPLALVSMDNCSHNGEKLGSAIIDIVHHWEEVSFVDSGFLAYVSNPSTVSFPWSMIDKITPRPDEGVKKMLEADGFKDTGIVVTARKTWTAPFVNAEEAQYLVVEDSFPNGRPVLERAGVYFTDRDTVNKVEKMKVCTCLNPLHTALAIFGCLLGYTLISEEMKDPQLKRLVEKIGYDEGLPVVVNPGILDPRAFIKEVVEVRFPNPFMPDTPQRIASDTSQKLAIRFGETIKVYVENPSLDVSGLKFIPLVFAGWLRYLMGRDDEDRVFELSPDPLASEAGAYVKDVRLGHAGPVPGLDGLLRNSAVFGVNLVEVGMVPLVLEYFYSLVAGKGAVRDTLVRLLGT</sequence>
<dbReference type="InterPro" id="IPR008927">
    <property type="entry name" value="6-PGluconate_DH-like_C_sf"/>
</dbReference>
<dbReference type="Pfam" id="PF01232">
    <property type="entry name" value="Mannitol_dh"/>
    <property type="match status" value="1"/>
</dbReference>
<feature type="domain" description="Mannitol dehydrogenase N-terminal" evidence="2">
    <location>
        <begin position="38"/>
        <end position="307"/>
    </location>
</feature>
<dbReference type="AlphaFoldDB" id="F4GL56"/>
<reference evidence="5" key="1">
    <citation type="submission" date="2011-04" db="EMBL/GenBank/DDBJ databases">
        <title>The complete genome of Spirochaeta coccoides DSM 17374.</title>
        <authorList>
            <person name="Lucas S."/>
            <person name="Copeland A."/>
            <person name="Lapidus A."/>
            <person name="Bruce D."/>
            <person name="Goodwin L."/>
            <person name="Pitluck S."/>
            <person name="Peters L."/>
            <person name="Kyrpides N."/>
            <person name="Mavromatis K."/>
            <person name="Pagani I."/>
            <person name="Ivanova N."/>
            <person name="Ovchinnikova G."/>
            <person name="Lu M."/>
            <person name="Detter J.C."/>
            <person name="Tapia R."/>
            <person name="Han C."/>
            <person name="Land M."/>
            <person name="Hauser L."/>
            <person name="Markowitz V."/>
            <person name="Cheng J.-F."/>
            <person name="Hugenholtz P."/>
            <person name="Woyke T."/>
            <person name="Wu D."/>
            <person name="Spring S."/>
            <person name="Schroeder M."/>
            <person name="Brambilla E."/>
            <person name="Klenk H.-P."/>
            <person name="Eisen J.A."/>
        </authorList>
    </citation>
    <scope>NUCLEOTIDE SEQUENCE [LARGE SCALE GENOMIC DNA]</scope>
    <source>
        <strain evidence="5">ATCC BAA-1237 / DSM 17374 / SPN1</strain>
    </source>
</reference>
<evidence type="ECO:0000256" key="1">
    <source>
        <dbReference type="ARBA" id="ARBA00023002"/>
    </source>
</evidence>
<evidence type="ECO:0000313" key="4">
    <source>
        <dbReference type="EMBL" id="AEC02396.1"/>
    </source>
</evidence>
<evidence type="ECO:0000313" key="5">
    <source>
        <dbReference type="Proteomes" id="UP000007939"/>
    </source>
</evidence>
<dbReference type="KEGG" id="scc:Spico_1183"/>
<dbReference type="InterPro" id="IPR050988">
    <property type="entry name" value="Mannitol_DH/Oxidoreductase"/>
</dbReference>
<dbReference type="SUPFAM" id="SSF48179">
    <property type="entry name" value="6-phosphogluconate dehydrogenase C-terminal domain-like"/>
    <property type="match status" value="1"/>
</dbReference>
<dbReference type="OrthoDB" id="271711at2"/>
<keyword evidence="1 4" id="KW-0560">Oxidoreductase</keyword>
<feature type="domain" description="Mannitol dehydrogenase C-terminal" evidence="3">
    <location>
        <begin position="319"/>
        <end position="471"/>
    </location>
</feature>
<dbReference type="PANTHER" id="PTHR43362:SF1">
    <property type="entry name" value="MANNITOL DEHYDROGENASE 2-RELATED"/>
    <property type="match status" value="1"/>
</dbReference>
<dbReference type="InterPro" id="IPR013328">
    <property type="entry name" value="6PGD_dom2"/>
</dbReference>
<dbReference type="Proteomes" id="UP000007939">
    <property type="component" value="Chromosome"/>
</dbReference>
<dbReference type="HOGENOM" id="CLU_037833_0_0_12"/>
<keyword evidence="5" id="KW-1185">Reference proteome</keyword>
<dbReference type="SUPFAM" id="SSF51735">
    <property type="entry name" value="NAD(P)-binding Rossmann-fold domains"/>
    <property type="match status" value="1"/>
</dbReference>
<dbReference type="Gene3D" id="1.10.1040.10">
    <property type="entry name" value="N-(1-d-carboxylethyl)-l-norvaline Dehydrogenase, domain 2"/>
    <property type="match status" value="1"/>
</dbReference>
<proteinExistence type="predicted"/>
<dbReference type="Pfam" id="PF08125">
    <property type="entry name" value="Mannitol_dh_C"/>
    <property type="match status" value="1"/>
</dbReference>
<protein>
    <submittedName>
        <fullName evidence="4">Mannitol 2-dehydrogenase</fullName>
        <ecNumber evidence="4">1.1.1.67</ecNumber>
    </submittedName>
</protein>
<dbReference type="GO" id="GO:0050086">
    <property type="term" value="F:mannitol 2-dehydrogenase activity"/>
    <property type="evidence" value="ECO:0007669"/>
    <property type="project" value="UniProtKB-EC"/>
</dbReference>
<dbReference type="eggNOG" id="COG0246">
    <property type="taxonomic scope" value="Bacteria"/>
</dbReference>
<dbReference type="RefSeq" id="WP_013739791.1">
    <property type="nucleotide sequence ID" value="NC_015436.1"/>
</dbReference>
<evidence type="ECO:0000259" key="2">
    <source>
        <dbReference type="Pfam" id="PF01232"/>
    </source>
</evidence>
<dbReference type="InterPro" id="IPR036291">
    <property type="entry name" value="NAD(P)-bd_dom_sf"/>
</dbReference>
<dbReference type="InterPro" id="IPR013131">
    <property type="entry name" value="Mannitol_DH_N"/>
</dbReference>
<gene>
    <name evidence="4" type="ordered locus">Spico_1183</name>
</gene>
<dbReference type="InterPro" id="IPR013118">
    <property type="entry name" value="Mannitol_DH_C"/>
</dbReference>
<dbReference type="STRING" id="760011.Spico_1183"/>
<name>F4GL56_PARC1</name>
<dbReference type="Gene3D" id="3.40.50.720">
    <property type="entry name" value="NAD(P)-binding Rossmann-like Domain"/>
    <property type="match status" value="1"/>
</dbReference>
<reference evidence="4 5" key="2">
    <citation type="journal article" date="2012" name="Stand. Genomic Sci.">
        <title>Complete genome sequence of the termite hindgut bacterium Spirochaeta coccoides type strain (SPN1(T)), reclassification in the genus Sphaerochaeta as Sphaerochaeta coccoides comb. nov. and emendations of the family Spirochaetaceae and the genus Sphaerochaeta.</title>
        <authorList>
            <person name="Abt B."/>
            <person name="Han C."/>
            <person name="Scheuner C."/>
            <person name="Lu M."/>
            <person name="Lapidus A."/>
            <person name="Nolan M."/>
            <person name="Lucas S."/>
            <person name="Hammon N."/>
            <person name="Deshpande S."/>
            <person name="Cheng J.F."/>
            <person name="Tapia R."/>
            <person name="Goodwin L.A."/>
            <person name="Pitluck S."/>
            <person name="Liolios K."/>
            <person name="Pagani I."/>
            <person name="Ivanova N."/>
            <person name="Mavromatis K."/>
            <person name="Mikhailova N."/>
            <person name="Huntemann M."/>
            <person name="Pati A."/>
            <person name="Chen A."/>
            <person name="Palaniappan K."/>
            <person name="Land M."/>
            <person name="Hauser L."/>
            <person name="Brambilla E.M."/>
            <person name="Rohde M."/>
            <person name="Spring S."/>
            <person name="Gronow S."/>
            <person name="Goker M."/>
            <person name="Woyke T."/>
            <person name="Bristow J."/>
            <person name="Eisen J.A."/>
            <person name="Markowitz V."/>
            <person name="Hugenholtz P."/>
            <person name="Kyrpides N.C."/>
            <person name="Klenk H.P."/>
            <person name="Detter J.C."/>
        </authorList>
    </citation>
    <scope>NUCLEOTIDE SEQUENCE [LARGE SCALE GENOMIC DNA]</scope>
    <source>
        <strain evidence="5">ATCC BAA-1237 / DSM 17374 / SPN1</strain>
    </source>
</reference>
<organism evidence="4 5">
    <name type="scientific">Parasphaerochaeta coccoides (strain ATCC BAA-1237 / DSM 17374 / SPN1)</name>
    <name type="common">Sphaerochaeta coccoides</name>
    <dbReference type="NCBI Taxonomy" id="760011"/>
    <lineage>
        <taxon>Bacteria</taxon>
        <taxon>Pseudomonadati</taxon>
        <taxon>Spirochaetota</taxon>
        <taxon>Spirochaetia</taxon>
        <taxon>Spirochaetales</taxon>
        <taxon>Sphaerochaetaceae</taxon>
        <taxon>Parasphaerochaeta</taxon>
    </lineage>
</organism>
<dbReference type="PANTHER" id="PTHR43362">
    <property type="entry name" value="MANNITOL DEHYDROGENASE DSF1-RELATED"/>
    <property type="match status" value="1"/>
</dbReference>
<dbReference type="EMBL" id="CP002659">
    <property type="protein sequence ID" value="AEC02396.1"/>
    <property type="molecule type" value="Genomic_DNA"/>
</dbReference>
<evidence type="ECO:0000259" key="3">
    <source>
        <dbReference type="Pfam" id="PF08125"/>
    </source>
</evidence>